<evidence type="ECO:0008006" key="5">
    <source>
        <dbReference type="Google" id="ProtNLM"/>
    </source>
</evidence>
<accession>A0AAV0ZQV3</accession>
<keyword evidence="4" id="KW-1185">Reference proteome</keyword>
<dbReference type="InterPro" id="IPR011990">
    <property type="entry name" value="TPR-like_helical_dom_sf"/>
</dbReference>
<dbReference type="AlphaFoldDB" id="A0AAV0ZQV3"/>
<dbReference type="InterPro" id="IPR002885">
    <property type="entry name" value="PPR_rpt"/>
</dbReference>
<evidence type="ECO:0000313" key="3">
    <source>
        <dbReference type="EMBL" id="CAI8599948.1"/>
    </source>
</evidence>
<evidence type="ECO:0000313" key="4">
    <source>
        <dbReference type="Proteomes" id="UP001157006"/>
    </source>
</evidence>
<keyword evidence="1" id="KW-0677">Repeat</keyword>
<feature type="repeat" description="PPR" evidence="2">
    <location>
        <begin position="115"/>
        <end position="149"/>
    </location>
</feature>
<gene>
    <name evidence="3" type="ORF">VFH_II198560</name>
</gene>
<organism evidence="3 4">
    <name type="scientific">Vicia faba</name>
    <name type="common">Broad bean</name>
    <name type="synonym">Faba vulgaris</name>
    <dbReference type="NCBI Taxonomy" id="3906"/>
    <lineage>
        <taxon>Eukaryota</taxon>
        <taxon>Viridiplantae</taxon>
        <taxon>Streptophyta</taxon>
        <taxon>Embryophyta</taxon>
        <taxon>Tracheophyta</taxon>
        <taxon>Spermatophyta</taxon>
        <taxon>Magnoliopsida</taxon>
        <taxon>eudicotyledons</taxon>
        <taxon>Gunneridae</taxon>
        <taxon>Pentapetalae</taxon>
        <taxon>rosids</taxon>
        <taxon>fabids</taxon>
        <taxon>Fabales</taxon>
        <taxon>Fabaceae</taxon>
        <taxon>Papilionoideae</taxon>
        <taxon>50 kb inversion clade</taxon>
        <taxon>NPAAA clade</taxon>
        <taxon>Hologalegina</taxon>
        <taxon>IRL clade</taxon>
        <taxon>Fabeae</taxon>
        <taxon>Vicia</taxon>
    </lineage>
</organism>
<dbReference type="Pfam" id="PF13041">
    <property type="entry name" value="PPR_2"/>
    <property type="match status" value="1"/>
</dbReference>
<reference evidence="3 4" key="1">
    <citation type="submission" date="2023-01" db="EMBL/GenBank/DDBJ databases">
        <authorList>
            <person name="Kreplak J."/>
        </authorList>
    </citation>
    <scope>NUCLEOTIDE SEQUENCE [LARGE SCALE GENOMIC DNA]</scope>
</reference>
<name>A0AAV0ZQV3_VICFA</name>
<proteinExistence type="predicted"/>
<dbReference type="Gene3D" id="1.25.40.10">
    <property type="entry name" value="Tetratricopeptide repeat domain"/>
    <property type="match status" value="1"/>
</dbReference>
<dbReference type="Proteomes" id="UP001157006">
    <property type="component" value="Chromosome 2"/>
</dbReference>
<dbReference type="PROSITE" id="PS51375">
    <property type="entry name" value="PPR"/>
    <property type="match status" value="1"/>
</dbReference>
<sequence>MFNFNRTLIYLKGLTPLSPNPNPLLHHCPSLFSLHFYTDTLDSTSFIASYLIHNFSFSLQFASKFCSTHRLRFKITQKLDYVLNFFKNHNFSDSQLCNMIAKEAVKIFQKLDQRSVKSYDALSKVILRRGRYMMTNRIYNEMLREGIEPTRHTYNILLWVDEDESLFVEMKEKNIILKNCILPINTSCFAAVYGKLVMLSMSCGC</sequence>
<evidence type="ECO:0000256" key="2">
    <source>
        <dbReference type="PROSITE-ProRule" id="PRU00708"/>
    </source>
</evidence>
<dbReference type="EMBL" id="OX451737">
    <property type="protein sequence ID" value="CAI8599948.1"/>
    <property type="molecule type" value="Genomic_DNA"/>
</dbReference>
<protein>
    <recommendedName>
        <fullName evidence="5">Pentatricopeptide repeat-containing protein</fullName>
    </recommendedName>
</protein>
<evidence type="ECO:0000256" key="1">
    <source>
        <dbReference type="ARBA" id="ARBA00022737"/>
    </source>
</evidence>